<dbReference type="PROSITE" id="PS51354">
    <property type="entry name" value="GLUTAREDOXIN_2"/>
    <property type="match status" value="1"/>
</dbReference>
<organism evidence="2 3">
    <name type="scientific">Pyrococcus yayanosii (strain CH1 / JCM 16557)</name>
    <dbReference type="NCBI Taxonomy" id="529709"/>
    <lineage>
        <taxon>Archaea</taxon>
        <taxon>Methanobacteriati</taxon>
        <taxon>Methanobacteriota</taxon>
        <taxon>Thermococci</taxon>
        <taxon>Thermococcales</taxon>
        <taxon>Thermococcaceae</taxon>
        <taxon>Pyrococcus</taxon>
    </lineage>
</organism>
<dbReference type="KEGG" id="pya:PYCH_09940"/>
<dbReference type="STRING" id="529709.PYCH_09940"/>
<gene>
    <name evidence="2" type="ordered locus">PYCH_09940</name>
</gene>
<evidence type="ECO:0000313" key="2">
    <source>
        <dbReference type="EMBL" id="AEH24677.1"/>
    </source>
</evidence>
<dbReference type="Gene3D" id="3.40.30.10">
    <property type="entry name" value="Glutaredoxin"/>
    <property type="match status" value="1"/>
</dbReference>
<dbReference type="SUPFAM" id="SSF52833">
    <property type="entry name" value="Thioredoxin-like"/>
    <property type="match status" value="1"/>
</dbReference>
<protein>
    <recommendedName>
        <fullName evidence="1">Glutaredoxin domain-containing protein</fullName>
    </recommendedName>
</protein>
<dbReference type="AlphaFoldDB" id="F8AEJ8"/>
<dbReference type="EMBL" id="CP002779">
    <property type="protein sequence ID" value="AEH24677.1"/>
    <property type="molecule type" value="Genomic_DNA"/>
</dbReference>
<reference evidence="2 3" key="1">
    <citation type="journal article" date="2011" name="J. Bacteriol.">
        <title>Complete genome sequence of the obligate piezophilic hyperthermophilic archaeon Pyrococcus yayanosii CH1.</title>
        <authorList>
            <person name="Jun X."/>
            <person name="Lupeng L."/>
            <person name="Minjuan X."/>
            <person name="Oger P."/>
            <person name="Fengping W."/>
            <person name="Jebbar M."/>
            <person name="Xiang X."/>
        </authorList>
    </citation>
    <scope>NUCLEOTIDE SEQUENCE [LARGE SCALE GENOMIC DNA]</scope>
    <source>
        <strain evidence="3">CH1 / JCM 16557</strain>
    </source>
</reference>
<dbReference type="GeneID" id="10837568"/>
<evidence type="ECO:0000313" key="3">
    <source>
        <dbReference type="Proteomes" id="UP000008386"/>
    </source>
</evidence>
<feature type="domain" description="Glutaredoxin" evidence="1">
    <location>
        <begin position="7"/>
        <end position="59"/>
    </location>
</feature>
<dbReference type="eggNOG" id="arCOG01975">
    <property type="taxonomic scope" value="Archaea"/>
</dbReference>
<dbReference type="InterPro" id="IPR002109">
    <property type="entry name" value="Glutaredoxin"/>
</dbReference>
<accession>F8AEJ8</accession>
<keyword evidence="3" id="KW-1185">Reference proteome</keyword>
<proteinExistence type="predicted"/>
<dbReference type="RefSeq" id="WP_013905734.1">
    <property type="nucleotide sequence ID" value="NC_015680.1"/>
</dbReference>
<evidence type="ECO:0000259" key="1">
    <source>
        <dbReference type="Pfam" id="PF00462"/>
    </source>
</evidence>
<dbReference type="HOGENOM" id="CLU_2021597_0_0_2"/>
<dbReference type="InterPro" id="IPR036249">
    <property type="entry name" value="Thioredoxin-like_sf"/>
</dbReference>
<name>F8AEJ8_PYRYC</name>
<dbReference type="Proteomes" id="UP000008386">
    <property type="component" value="Chromosome"/>
</dbReference>
<dbReference type="Pfam" id="PF00462">
    <property type="entry name" value="Glutaredoxin"/>
    <property type="match status" value="1"/>
</dbReference>
<sequence>MAPNLYIYGSENCERCKELKRLLDERLHYGYEFYDVEKDEEARRRFMEICRITGARNYPLVGVFQWNELVAVYQGDMAIVGVAKLDELRPNPKVVPVVTDNSRAFFFRNSDAVERLRALFLP</sequence>